<dbReference type="GO" id="GO:0006281">
    <property type="term" value="P:DNA repair"/>
    <property type="evidence" value="ECO:0007669"/>
    <property type="project" value="InterPro"/>
</dbReference>
<dbReference type="SMART" id="SM00525">
    <property type="entry name" value="FES"/>
    <property type="match status" value="1"/>
</dbReference>
<keyword evidence="1" id="KW-0378">Hydrolase</keyword>
<dbReference type="GO" id="GO:0051539">
    <property type="term" value="F:4 iron, 4 sulfur cluster binding"/>
    <property type="evidence" value="ECO:0007669"/>
    <property type="project" value="InterPro"/>
</dbReference>
<name>A0A432G8V0_9DELT</name>
<gene>
    <name evidence="1" type="ORF">DSY98_05280</name>
</gene>
<dbReference type="GO" id="GO:0004519">
    <property type="term" value="F:endonuclease activity"/>
    <property type="evidence" value="ECO:0007669"/>
    <property type="project" value="UniProtKB-KW"/>
</dbReference>
<dbReference type="EMBL" id="QNZM01000204">
    <property type="protein sequence ID" value="RTZ79830.1"/>
    <property type="molecule type" value="Genomic_DNA"/>
</dbReference>
<dbReference type="AlphaFoldDB" id="A0A432G8V0"/>
<dbReference type="InterPro" id="IPR011257">
    <property type="entry name" value="DNA_glycosylase"/>
</dbReference>
<keyword evidence="1" id="KW-0540">Nuclease</keyword>
<accession>A0A432G8V0</accession>
<dbReference type="GO" id="GO:0140097">
    <property type="term" value="F:catalytic activity, acting on DNA"/>
    <property type="evidence" value="ECO:0007669"/>
    <property type="project" value="UniProtKB-ARBA"/>
</dbReference>
<dbReference type="GO" id="GO:0016787">
    <property type="term" value="F:hydrolase activity"/>
    <property type="evidence" value="ECO:0007669"/>
    <property type="project" value="UniProtKB-ARBA"/>
</dbReference>
<comment type="caution">
    <text evidence="1">The sequence shown here is derived from an EMBL/GenBank/DDBJ whole genome shotgun (WGS) entry which is preliminary data.</text>
</comment>
<evidence type="ECO:0000313" key="2">
    <source>
        <dbReference type="Proteomes" id="UP000286732"/>
    </source>
</evidence>
<keyword evidence="1" id="KW-0255">Endonuclease</keyword>
<organism evidence="1 2">
    <name type="scientific">SAR324 cluster bacterium</name>
    <dbReference type="NCBI Taxonomy" id="2024889"/>
    <lineage>
        <taxon>Bacteria</taxon>
        <taxon>Deltaproteobacteria</taxon>
        <taxon>SAR324 cluster</taxon>
    </lineage>
</organism>
<dbReference type="Gene3D" id="1.10.1670.10">
    <property type="entry name" value="Helix-hairpin-Helix base-excision DNA repair enzymes (C-terminal)"/>
    <property type="match status" value="1"/>
</dbReference>
<feature type="non-terminal residue" evidence="1">
    <location>
        <position position="1"/>
    </location>
</feature>
<sequence>HHWLILHGRYVCLARTPKCKQCGLKAFCKYYQKNNLTNPALRI</sequence>
<proteinExistence type="predicted"/>
<reference evidence="1 2" key="1">
    <citation type="submission" date="2018-06" db="EMBL/GenBank/DDBJ databases">
        <title>Combined omics and stable isotope probing to characterize newly discovered Mariana Back-Arc vent microbial communities.</title>
        <authorList>
            <person name="Trembath-Reichert E."/>
            <person name="Huber J.A."/>
        </authorList>
    </citation>
    <scope>NUCLEOTIDE SEQUENCE [LARGE SCALE GENOMIC DNA]</scope>
    <source>
        <strain evidence="1">MAG 63_2</strain>
    </source>
</reference>
<evidence type="ECO:0000313" key="1">
    <source>
        <dbReference type="EMBL" id="RTZ79830.1"/>
    </source>
</evidence>
<dbReference type="SUPFAM" id="SSF48150">
    <property type="entry name" value="DNA-glycosylase"/>
    <property type="match status" value="1"/>
</dbReference>
<protein>
    <submittedName>
        <fullName evidence="1">Endonuclease III</fullName>
    </submittedName>
</protein>
<dbReference type="InterPro" id="IPR003651">
    <property type="entry name" value="Endonuclease3_FeS-loop_motif"/>
</dbReference>
<dbReference type="Proteomes" id="UP000286732">
    <property type="component" value="Unassembled WGS sequence"/>
</dbReference>
<dbReference type="InterPro" id="IPR023170">
    <property type="entry name" value="HhH_base_excis_C"/>
</dbReference>